<name>A0A427ACE3_ENSVE</name>
<feature type="region of interest" description="Disordered" evidence="1">
    <location>
        <begin position="176"/>
        <end position="204"/>
    </location>
</feature>
<dbReference type="AlphaFoldDB" id="A0A427ACE3"/>
<feature type="compositionally biased region" description="Basic residues" evidence="1">
    <location>
        <begin position="328"/>
        <end position="342"/>
    </location>
</feature>
<feature type="region of interest" description="Disordered" evidence="1">
    <location>
        <begin position="328"/>
        <end position="350"/>
    </location>
</feature>
<gene>
    <name evidence="2" type="ORF">B296_00015363</name>
</gene>
<dbReference type="Proteomes" id="UP000287651">
    <property type="component" value="Unassembled WGS sequence"/>
</dbReference>
<proteinExistence type="predicted"/>
<evidence type="ECO:0000256" key="1">
    <source>
        <dbReference type="SAM" id="MobiDB-lite"/>
    </source>
</evidence>
<reference evidence="2 3" key="1">
    <citation type="journal article" date="2014" name="Agronomy (Basel)">
        <title>A Draft Genome Sequence for Ensete ventricosum, the Drought-Tolerant Tree Against Hunger.</title>
        <authorList>
            <person name="Harrison J."/>
            <person name="Moore K.A."/>
            <person name="Paszkiewicz K."/>
            <person name="Jones T."/>
            <person name="Grant M."/>
            <person name="Ambacheew D."/>
            <person name="Muzemil S."/>
            <person name="Studholme D.J."/>
        </authorList>
    </citation>
    <scope>NUCLEOTIDE SEQUENCE [LARGE SCALE GENOMIC DNA]</scope>
</reference>
<accession>A0A427ACE3</accession>
<evidence type="ECO:0000313" key="2">
    <source>
        <dbReference type="EMBL" id="RRT73880.1"/>
    </source>
</evidence>
<organism evidence="2 3">
    <name type="scientific">Ensete ventricosum</name>
    <name type="common">Abyssinian banana</name>
    <name type="synonym">Musa ensete</name>
    <dbReference type="NCBI Taxonomy" id="4639"/>
    <lineage>
        <taxon>Eukaryota</taxon>
        <taxon>Viridiplantae</taxon>
        <taxon>Streptophyta</taxon>
        <taxon>Embryophyta</taxon>
        <taxon>Tracheophyta</taxon>
        <taxon>Spermatophyta</taxon>
        <taxon>Magnoliopsida</taxon>
        <taxon>Liliopsida</taxon>
        <taxon>Zingiberales</taxon>
        <taxon>Musaceae</taxon>
        <taxon>Ensete</taxon>
    </lineage>
</organism>
<sequence>MGGEKEGNGNLADEVGGANEAFGAPERVIEIRAVGLELRREPAVDHRAASDLAEEVPHQRLRVAAPKLHRISISLSNTERVRRMQKRGVGKDRRGEERRGARDAAIAFPICSNLNRETTIFFVQLFTYLFPYPLLNWTGNRPRIDCAFKSQTNTLFSYLRSNHALLEVPIKTPLRYQRTPSPGSHNIPPHRSPGPISGNPFTSVWETASAPDEERNGSPRHSLRPRFLCSPRSTGFGYPRETAKNKGGGLHLLCLTINSASRRPFSFLAPDVEAFGHNILFTPKVYEEEGDGDRGRVVVVVMVGTADLEERERERRGEEDRFRLARVRRRRRRRRAQKKRKLGFPPIGPS</sequence>
<dbReference type="EMBL" id="AMZH03002949">
    <property type="protein sequence ID" value="RRT73880.1"/>
    <property type="molecule type" value="Genomic_DNA"/>
</dbReference>
<evidence type="ECO:0000313" key="3">
    <source>
        <dbReference type="Proteomes" id="UP000287651"/>
    </source>
</evidence>
<comment type="caution">
    <text evidence="2">The sequence shown here is derived from an EMBL/GenBank/DDBJ whole genome shotgun (WGS) entry which is preliminary data.</text>
</comment>
<protein>
    <submittedName>
        <fullName evidence="2">Uncharacterized protein</fullName>
    </submittedName>
</protein>